<evidence type="ECO:0000313" key="5">
    <source>
        <dbReference type="EMBL" id="OON14295.1"/>
    </source>
</evidence>
<evidence type="ECO:0000313" key="6">
    <source>
        <dbReference type="Proteomes" id="UP000243686"/>
    </source>
</evidence>
<evidence type="ECO:0000256" key="2">
    <source>
        <dbReference type="ARBA" id="ARBA00022741"/>
    </source>
</evidence>
<dbReference type="GO" id="GO:0006423">
    <property type="term" value="P:cysteinyl-tRNA aminoacylation"/>
    <property type="evidence" value="ECO:0007669"/>
    <property type="project" value="TreeGrafter"/>
</dbReference>
<name>A0A1S8WIM7_OPIVI</name>
<keyword evidence="2" id="KW-0547">Nucleotide-binding</keyword>
<accession>A0A1S8WIM7</accession>
<evidence type="ECO:0000256" key="1">
    <source>
        <dbReference type="ARBA" id="ARBA00022598"/>
    </source>
</evidence>
<gene>
    <name evidence="5" type="ORF">X801_09913</name>
</gene>
<evidence type="ECO:0000256" key="3">
    <source>
        <dbReference type="ARBA" id="ARBA00022840"/>
    </source>
</evidence>
<dbReference type="GO" id="GO:0005524">
    <property type="term" value="F:ATP binding"/>
    <property type="evidence" value="ECO:0007669"/>
    <property type="project" value="UniProtKB-KW"/>
</dbReference>
<sequence length="206" mass="23787">MEKRTQPKWRVPTPSDRVSLPDLRLFNSLTSRKEDFVPESGIKVRWYTCGPTVYDVSHMGHARVLKDYFLFDVVYVLNITDVDDKIIKRARQNHLFGEYVKMDNDLVGVYSDISEAIRTLKKKSTCDPDPDKREYFRKEVDRLIGLLSSQPPNGGDAVAYLINHARDAIADVLDQKHGASITDHRIFEALARNFEDEYHKDMQALN</sequence>
<dbReference type="PANTHER" id="PTHR10890">
    <property type="entry name" value="CYSTEINYL-TRNA SYNTHETASE"/>
    <property type="match status" value="1"/>
</dbReference>
<dbReference type="Proteomes" id="UP000243686">
    <property type="component" value="Unassembled WGS sequence"/>
</dbReference>
<evidence type="ECO:0000259" key="4">
    <source>
        <dbReference type="Pfam" id="PF01406"/>
    </source>
</evidence>
<proteinExistence type="predicted"/>
<keyword evidence="6" id="KW-1185">Reference proteome</keyword>
<feature type="non-terminal residue" evidence="5">
    <location>
        <position position="206"/>
    </location>
</feature>
<reference evidence="5 6" key="1">
    <citation type="submission" date="2015-03" db="EMBL/GenBank/DDBJ databases">
        <title>Draft genome of the nematode, Opisthorchis viverrini.</title>
        <authorList>
            <person name="Mitreva M."/>
        </authorList>
    </citation>
    <scope>NUCLEOTIDE SEQUENCE [LARGE SCALE GENOMIC DNA]</scope>
    <source>
        <strain evidence="5">Khon Kaen</strain>
    </source>
</reference>
<dbReference type="EMBL" id="KV906740">
    <property type="protein sequence ID" value="OON14295.1"/>
    <property type="molecule type" value="Genomic_DNA"/>
</dbReference>
<dbReference type="Pfam" id="PF01406">
    <property type="entry name" value="tRNA-synt_1e"/>
    <property type="match status" value="1"/>
</dbReference>
<dbReference type="GO" id="GO:0004817">
    <property type="term" value="F:cysteine-tRNA ligase activity"/>
    <property type="evidence" value="ECO:0007669"/>
    <property type="project" value="TreeGrafter"/>
</dbReference>
<dbReference type="PANTHER" id="PTHR10890:SF3">
    <property type="entry name" value="CYSTEINE--TRNA LIGASE, CYTOPLASMIC"/>
    <property type="match status" value="1"/>
</dbReference>
<dbReference type="Gene3D" id="3.40.50.620">
    <property type="entry name" value="HUPs"/>
    <property type="match status" value="1"/>
</dbReference>
<dbReference type="AlphaFoldDB" id="A0A1S8WIM7"/>
<dbReference type="InterPro" id="IPR024909">
    <property type="entry name" value="Cys-tRNA/MSH_ligase"/>
</dbReference>
<dbReference type="SUPFAM" id="SSF52374">
    <property type="entry name" value="Nucleotidylyl transferase"/>
    <property type="match status" value="1"/>
</dbReference>
<feature type="domain" description="tRNA synthetases class I catalytic" evidence="4">
    <location>
        <begin position="39"/>
        <end position="206"/>
    </location>
</feature>
<keyword evidence="1 5" id="KW-0436">Ligase</keyword>
<dbReference type="InterPro" id="IPR032678">
    <property type="entry name" value="tRNA-synt_1_cat_dom"/>
</dbReference>
<dbReference type="InterPro" id="IPR014729">
    <property type="entry name" value="Rossmann-like_a/b/a_fold"/>
</dbReference>
<dbReference type="GO" id="GO:0005737">
    <property type="term" value="C:cytoplasm"/>
    <property type="evidence" value="ECO:0007669"/>
    <property type="project" value="TreeGrafter"/>
</dbReference>
<keyword evidence="3" id="KW-0067">ATP-binding</keyword>
<protein>
    <submittedName>
        <fullName evidence="5">Cysteine--tRNA ligase</fullName>
    </submittedName>
</protein>
<organism evidence="5 6">
    <name type="scientific">Opisthorchis viverrini</name>
    <name type="common">Southeast Asian liver fluke</name>
    <dbReference type="NCBI Taxonomy" id="6198"/>
    <lineage>
        <taxon>Eukaryota</taxon>
        <taxon>Metazoa</taxon>
        <taxon>Spiralia</taxon>
        <taxon>Lophotrochozoa</taxon>
        <taxon>Platyhelminthes</taxon>
        <taxon>Trematoda</taxon>
        <taxon>Digenea</taxon>
        <taxon>Opisthorchiida</taxon>
        <taxon>Opisthorchiata</taxon>
        <taxon>Opisthorchiidae</taxon>
        <taxon>Opisthorchis</taxon>
    </lineage>
</organism>